<keyword evidence="2" id="KW-1185">Reference proteome</keyword>
<gene>
    <name evidence="1" type="ORF">UC8_38070</name>
</gene>
<proteinExistence type="predicted"/>
<name>A0A5B9R5I8_9BACT</name>
<dbReference type="OrthoDB" id="212238at2"/>
<evidence type="ECO:0000313" key="1">
    <source>
        <dbReference type="EMBL" id="QEG41781.1"/>
    </source>
</evidence>
<sequence length="450" mass="50627">MEAEHQDFSWQTQPQAAQQVRQSAMGFCDEIAFLADLAAAMQGKTGTRWTDWIDHFQLRDESLLREQLRAVGFVCDADGTATRWWHPGGLFPQYRLVANQRPHLAIKVESVADFLAAHDLDSPIDGTPLAALRTATVAEGPRSLLRVVERHGCRKHSCPQPTADQVLAILRHQEAFRLRRRDFADPLDGFAHARRLIENAHADIETDRTCDLFFAAERQYWQQRNRAAQIQKARQDTLGLGWANHDHHTYRSSREYFAELIAVLESLGFVCRERFYGGAEAGWGAQVLEQAATGIVIFADVDLSPTEVTGDFAHDGLQQQTELGTVGLWCKLHGEAFLQAGMHHLECQFDFDAARRQLAAEGIETMAPFTDFTYLKQAFTVGERWPIGAPRIDRLLATGQITAPQAAEFRERGAIGSHLEILERNQGYKGFNQTGISEIIRDTDPRRAQP</sequence>
<organism evidence="1 2">
    <name type="scientific">Roseimaritima ulvae</name>
    <dbReference type="NCBI Taxonomy" id="980254"/>
    <lineage>
        <taxon>Bacteria</taxon>
        <taxon>Pseudomonadati</taxon>
        <taxon>Planctomycetota</taxon>
        <taxon>Planctomycetia</taxon>
        <taxon>Pirellulales</taxon>
        <taxon>Pirellulaceae</taxon>
        <taxon>Roseimaritima</taxon>
    </lineage>
</organism>
<dbReference type="RefSeq" id="WP_068130202.1">
    <property type="nucleotide sequence ID" value="NZ_CP042914.1"/>
</dbReference>
<dbReference type="KEGG" id="rul:UC8_38070"/>
<accession>A0A5B9R5I8</accession>
<reference evidence="1 2" key="1">
    <citation type="submission" date="2019-08" db="EMBL/GenBank/DDBJ databases">
        <title>Deep-cultivation of Planctomycetes and their phenomic and genomic characterization uncovers novel biology.</title>
        <authorList>
            <person name="Wiegand S."/>
            <person name="Jogler M."/>
            <person name="Boedeker C."/>
            <person name="Pinto D."/>
            <person name="Vollmers J."/>
            <person name="Rivas-Marin E."/>
            <person name="Kohn T."/>
            <person name="Peeters S.H."/>
            <person name="Heuer A."/>
            <person name="Rast P."/>
            <person name="Oberbeckmann S."/>
            <person name="Bunk B."/>
            <person name="Jeske O."/>
            <person name="Meyerdierks A."/>
            <person name="Storesund J.E."/>
            <person name="Kallscheuer N."/>
            <person name="Luecker S."/>
            <person name="Lage O.M."/>
            <person name="Pohl T."/>
            <person name="Merkel B.J."/>
            <person name="Hornburger P."/>
            <person name="Mueller R.-W."/>
            <person name="Bruemmer F."/>
            <person name="Labrenz M."/>
            <person name="Spormann A.M."/>
            <person name="Op den Camp H."/>
            <person name="Overmann J."/>
            <person name="Amann R."/>
            <person name="Jetten M.S.M."/>
            <person name="Mascher T."/>
            <person name="Medema M.H."/>
            <person name="Devos D.P."/>
            <person name="Kaster A.-K."/>
            <person name="Ovreas L."/>
            <person name="Rohde M."/>
            <person name="Galperin M.Y."/>
            <person name="Jogler C."/>
        </authorList>
    </citation>
    <scope>NUCLEOTIDE SEQUENCE [LARGE SCALE GENOMIC DNA]</scope>
    <source>
        <strain evidence="1 2">UC8</strain>
    </source>
</reference>
<evidence type="ECO:0000313" key="2">
    <source>
        <dbReference type="Proteomes" id="UP000325286"/>
    </source>
</evidence>
<dbReference type="AlphaFoldDB" id="A0A5B9R5I8"/>
<dbReference type="EMBL" id="CP042914">
    <property type="protein sequence ID" value="QEG41781.1"/>
    <property type="molecule type" value="Genomic_DNA"/>
</dbReference>
<dbReference type="Proteomes" id="UP000325286">
    <property type="component" value="Chromosome"/>
</dbReference>
<protein>
    <submittedName>
        <fullName evidence="1">Uncharacterized protein</fullName>
    </submittedName>
</protein>